<dbReference type="Proteomes" id="UP000683360">
    <property type="component" value="Unassembled WGS sequence"/>
</dbReference>
<dbReference type="InterPro" id="IPR011042">
    <property type="entry name" value="6-blade_b-propeller_TolB-like"/>
</dbReference>
<dbReference type="AlphaFoldDB" id="A0A8S3TD84"/>
<gene>
    <name evidence="2" type="ORF">MEDL_44262</name>
</gene>
<evidence type="ECO:0000313" key="3">
    <source>
        <dbReference type="Proteomes" id="UP000683360"/>
    </source>
</evidence>
<evidence type="ECO:0000313" key="2">
    <source>
        <dbReference type="EMBL" id="CAG2231470.1"/>
    </source>
</evidence>
<keyword evidence="3" id="KW-1185">Reference proteome</keyword>
<dbReference type="OrthoDB" id="6094186at2759"/>
<protein>
    <submittedName>
        <fullName evidence="2">Uncharacterized protein</fullName>
    </submittedName>
</protein>
<name>A0A8S3TD84_MYTED</name>
<comment type="caution">
    <text evidence="2">The sequence shown here is derived from an EMBL/GenBank/DDBJ whole genome shotgun (WGS) entry which is preliminary data.</text>
</comment>
<evidence type="ECO:0000256" key="1">
    <source>
        <dbReference type="SAM" id="Coils"/>
    </source>
</evidence>
<sequence length="283" mass="33037">MEIKKTRITINNHLDKLQEDLMKQINELEEEGTSKICQLLSSLEKKEKEIEECQNSILNIKKHTTDLQMFLSIKQIEEDVYSKEFCKLQWTFHNESVLKTPYGIDVDNDGNVFVVGHRSNNVVVISSDGKRHREILTKDECPCCSTCIVECHKECRDIVELDDVILNAKTSNALFKIEETLVEVAENLQKISQHQHRNLSTLKEKRKEIEKEIKETRMKINNHLDKLYEDLMKQLYVLEEQENSNGSSNVSLNEANRTESPQQTHIYAVSCRKRKADYSFIYD</sequence>
<proteinExistence type="predicted"/>
<feature type="coiled-coil region" evidence="1">
    <location>
        <begin position="11"/>
        <end position="63"/>
    </location>
</feature>
<dbReference type="Gene3D" id="2.120.10.30">
    <property type="entry name" value="TolB, C-terminal domain"/>
    <property type="match status" value="1"/>
</dbReference>
<organism evidence="2 3">
    <name type="scientific">Mytilus edulis</name>
    <name type="common">Blue mussel</name>
    <dbReference type="NCBI Taxonomy" id="6550"/>
    <lineage>
        <taxon>Eukaryota</taxon>
        <taxon>Metazoa</taxon>
        <taxon>Spiralia</taxon>
        <taxon>Lophotrochozoa</taxon>
        <taxon>Mollusca</taxon>
        <taxon>Bivalvia</taxon>
        <taxon>Autobranchia</taxon>
        <taxon>Pteriomorphia</taxon>
        <taxon>Mytilida</taxon>
        <taxon>Mytiloidea</taxon>
        <taxon>Mytilidae</taxon>
        <taxon>Mytilinae</taxon>
        <taxon>Mytilus</taxon>
    </lineage>
</organism>
<keyword evidence="1" id="KW-0175">Coiled coil</keyword>
<dbReference type="EMBL" id="CAJPWZ010002146">
    <property type="protein sequence ID" value="CAG2231470.1"/>
    <property type="molecule type" value="Genomic_DNA"/>
</dbReference>
<reference evidence="2" key="1">
    <citation type="submission" date="2021-03" db="EMBL/GenBank/DDBJ databases">
        <authorList>
            <person name="Bekaert M."/>
        </authorList>
    </citation>
    <scope>NUCLEOTIDE SEQUENCE</scope>
</reference>
<accession>A0A8S3TD84</accession>
<dbReference type="SUPFAM" id="SSF63829">
    <property type="entry name" value="Calcium-dependent phosphotriesterase"/>
    <property type="match status" value="1"/>
</dbReference>
<feature type="coiled-coil region" evidence="1">
    <location>
        <begin position="192"/>
        <end position="226"/>
    </location>
</feature>